<dbReference type="Proteomes" id="UP000254866">
    <property type="component" value="Unassembled WGS sequence"/>
</dbReference>
<dbReference type="PANTHER" id="PTHR38886">
    <property type="entry name" value="SESA DOMAIN-CONTAINING PROTEIN"/>
    <property type="match status" value="1"/>
</dbReference>
<sequence>MVVPAFGFSFGDFTGGIVLVKELITALRDGAGAKPQYKRLITVLVNLERALTEVQLLKVEDSQAAQKIALEQAALQCRGSIEDFLRQNAKFEATLGAQTTSSKWNWRANLHKIQWVMCREDSIDKLKAEIMGHTLAINTLLMTTHLSATAIQTELTKSHQLESKEHRKVTDEAQALVKQNHALLSIQTNLTLMISRNIENLSTRQQTEELQSIVLKILDTNVKMYEMVLDMQKLQSQLPVQVDRQQPVHFEDAHGRITPFHTEFINSFDAFQAVIESISKRKLDLTASWDSVFLPGRKVNMSMVFRRPQTSMSSCPGCQAENEIEGSNRGSEIQCSNIDCKMWYQRIFEIDAPQEAPFAAPKIKLGKRGQKATLTSSRKRSKQLVIEGSDYGVENSAQDEDEDDDEIHEFRRVQVVHKNFVPKSLLQHVRRDYSMSMTDSAPSESGILMGVTSLSNKHTKPDGPQVYTAAYPNILMYEMEANGAAVMRRSSDSWLNATQILKVAQMKKGQRAKTIAREILIGEHEKIQGGYGISQGIWINYERGVRLCRQYGVEELLRPLLNYDMGVETPTKRQRVAQRHDKTSRKAMSWSGTGRHAAFSRISEFHSWRI</sequence>
<keyword evidence="5" id="KW-1185">Reference proteome</keyword>
<dbReference type="STRING" id="2656787.A0A370THC3"/>
<dbReference type="SUPFAM" id="SSF54616">
    <property type="entry name" value="DNA-binding domain of Mlu1-box binding protein MBP1"/>
    <property type="match status" value="1"/>
</dbReference>
<dbReference type="GO" id="GO:0030435">
    <property type="term" value="P:sporulation resulting in formation of a cellular spore"/>
    <property type="evidence" value="ECO:0007669"/>
    <property type="project" value="UniProtKB-KW"/>
</dbReference>
<gene>
    <name evidence="4" type="ORF">BP5553_07721</name>
</gene>
<protein>
    <recommendedName>
        <fullName evidence="3">HTH APSES-type domain-containing protein</fullName>
    </recommendedName>
</protein>
<evidence type="ECO:0000256" key="1">
    <source>
        <dbReference type="ARBA" id="ARBA00022969"/>
    </source>
</evidence>
<accession>A0A370THC3</accession>
<evidence type="ECO:0000313" key="5">
    <source>
        <dbReference type="Proteomes" id="UP000254866"/>
    </source>
</evidence>
<feature type="domain" description="HTH APSES-type" evidence="3">
    <location>
        <begin position="466"/>
        <end position="572"/>
    </location>
</feature>
<dbReference type="GeneID" id="43600570"/>
<evidence type="ECO:0000313" key="4">
    <source>
        <dbReference type="EMBL" id="RDL34593.1"/>
    </source>
</evidence>
<dbReference type="InterPro" id="IPR036887">
    <property type="entry name" value="HTH_APSES_sf"/>
</dbReference>
<comment type="caution">
    <text evidence="4">The sequence shown here is derived from an EMBL/GenBank/DDBJ whole genome shotgun (WGS) entry which is preliminary data.</text>
</comment>
<dbReference type="InterPro" id="IPR003163">
    <property type="entry name" value="Tscrpt_reg_HTH_APSES-type"/>
</dbReference>
<proteinExistence type="predicted"/>
<dbReference type="InterPro" id="IPR018004">
    <property type="entry name" value="KilA/APSES_HTH"/>
</dbReference>
<reference evidence="4 5" key="1">
    <citation type="journal article" date="2018" name="IMA Fungus">
        <title>IMA Genome-F 9: Draft genome sequence of Annulohypoxylon stygium, Aspergillus mulundensis, Berkeleyomyces basicola (syn. Thielaviopsis basicola), Ceratocystis smalleyi, two Cercospora beticola strains, Coleophoma cylindrospora, Fusarium fracticaudum, Phialophora cf. hyalina, and Morchella septimelata.</title>
        <authorList>
            <person name="Wingfield B.D."/>
            <person name="Bills G.F."/>
            <person name="Dong Y."/>
            <person name="Huang W."/>
            <person name="Nel W.J."/>
            <person name="Swalarsk-Parry B.S."/>
            <person name="Vaghefi N."/>
            <person name="Wilken P.M."/>
            <person name="An Z."/>
            <person name="de Beer Z.W."/>
            <person name="De Vos L."/>
            <person name="Chen L."/>
            <person name="Duong T.A."/>
            <person name="Gao Y."/>
            <person name="Hammerbacher A."/>
            <person name="Kikkert J.R."/>
            <person name="Li Y."/>
            <person name="Li H."/>
            <person name="Li K."/>
            <person name="Li Q."/>
            <person name="Liu X."/>
            <person name="Ma X."/>
            <person name="Naidoo K."/>
            <person name="Pethybridge S.J."/>
            <person name="Sun J."/>
            <person name="Steenkamp E.T."/>
            <person name="van der Nest M.A."/>
            <person name="van Wyk S."/>
            <person name="Wingfield M.J."/>
            <person name="Xiong C."/>
            <person name="Yue Q."/>
            <person name="Zhang X."/>
        </authorList>
    </citation>
    <scope>NUCLEOTIDE SEQUENCE [LARGE SCALE GENOMIC DNA]</scope>
    <source>
        <strain evidence="4 5">BP 5553</strain>
    </source>
</reference>
<evidence type="ECO:0000259" key="3">
    <source>
        <dbReference type="PROSITE" id="PS51299"/>
    </source>
</evidence>
<dbReference type="PROSITE" id="PS51299">
    <property type="entry name" value="HTH_APSES"/>
    <property type="match status" value="1"/>
</dbReference>
<dbReference type="GO" id="GO:0048315">
    <property type="term" value="P:conidium formation"/>
    <property type="evidence" value="ECO:0007669"/>
    <property type="project" value="UniProtKB-KW"/>
</dbReference>
<dbReference type="AlphaFoldDB" id="A0A370THC3"/>
<keyword evidence="2" id="KW-0183">Conidiation</keyword>
<dbReference type="Gene3D" id="3.10.260.10">
    <property type="entry name" value="Transcription regulator HTH, APSES-type DNA-binding domain"/>
    <property type="match status" value="1"/>
</dbReference>
<organism evidence="4 5">
    <name type="scientific">Venustampulla echinocandica</name>
    <dbReference type="NCBI Taxonomy" id="2656787"/>
    <lineage>
        <taxon>Eukaryota</taxon>
        <taxon>Fungi</taxon>
        <taxon>Dikarya</taxon>
        <taxon>Ascomycota</taxon>
        <taxon>Pezizomycotina</taxon>
        <taxon>Leotiomycetes</taxon>
        <taxon>Helotiales</taxon>
        <taxon>Pleuroascaceae</taxon>
        <taxon>Venustampulla</taxon>
    </lineage>
</organism>
<dbReference type="OrthoDB" id="3045089at2759"/>
<dbReference type="RefSeq" id="XP_031867575.1">
    <property type="nucleotide sequence ID" value="XM_032016344.1"/>
</dbReference>
<evidence type="ECO:0000256" key="2">
    <source>
        <dbReference type="ARBA" id="ARBA00023321"/>
    </source>
</evidence>
<keyword evidence="1" id="KW-0749">Sporulation</keyword>
<dbReference type="EMBL" id="NPIC01000007">
    <property type="protein sequence ID" value="RDL34593.1"/>
    <property type="molecule type" value="Genomic_DNA"/>
</dbReference>
<dbReference type="GO" id="GO:0003677">
    <property type="term" value="F:DNA binding"/>
    <property type="evidence" value="ECO:0007669"/>
    <property type="project" value="InterPro"/>
</dbReference>
<dbReference type="SMART" id="SM01252">
    <property type="entry name" value="KilA-N"/>
    <property type="match status" value="1"/>
</dbReference>
<name>A0A370THC3_9HELO</name>
<dbReference type="PANTHER" id="PTHR38886:SF1">
    <property type="entry name" value="NACHT-NTPASE AND P-LOOP NTPASES N-TERMINAL DOMAIN-CONTAINING PROTEIN"/>
    <property type="match status" value="1"/>
</dbReference>